<dbReference type="InterPro" id="IPR046342">
    <property type="entry name" value="CBS_dom_sf"/>
</dbReference>
<evidence type="ECO:0000256" key="1">
    <source>
        <dbReference type="ARBA" id="ARBA00023122"/>
    </source>
</evidence>
<evidence type="ECO:0000313" key="3">
    <source>
        <dbReference type="EMBL" id="VAW93080.1"/>
    </source>
</evidence>
<dbReference type="AlphaFoldDB" id="A0A3B0ZV36"/>
<proteinExistence type="predicted"/>
<keyword evidence="1" id="KW-0129">CBS domain</keyword>
<accession>A0A3B0ZV36</accession>
<dbReference type="PROSITE" id="PS51371">
    <property type="entry name" value="CBS"/>
    <property type="match status" value="1"/>
</dbReference>
<name>A0A3B0ZV36_9ZZZZ</name>
<dbReference type="Pfam" id="PF00571">
    <property type="entry name" value="CBS"/>
    <property type="match status" value="2"/>
</dbReference>
<dbReference type="EMBL" id="UOFS01000013">
    <property type="protein sequence ID" value="VAW93080.1"/>
    <property type="molecule type" value="Genomic_DNA"/>
</dbReference>
<evidence type="ECO:0000259" key="2">
    <source>
        <dbReference type="PROSITE" id="PS51371"/>
    </source>
</evidence>
<dbReference type="PANTHER" id="PTHR43080">
    <property type="entry name" value="CBS DOMAIN-CONTAINING PROTEIN CBSX3, MITOCHONDRIAL"/>
    <property type="match status" value="1"/>
</dbReference>
<feature type="domain" description="CBS" evidence="2">
    <location>
        <begin position="80"/>
        <end position="135"/>
    </location>
</feature>
<sequence length="135" mass="15557">MSEKKMVKVRDVMKKKFDMVDGMTTVKDALDKMQHIETKCLVVNKRHDDDEYGLLLISDIARKVIAENRAAERVNVYEIMAKPVLSVTPNMNIRYCARLFQQFDLSRAPVIENENIIGIISFTDMVLKGLHKITE</sequence>
<protein>
    <recommendedName>
        <fullName evidence="2">CBS domain-containing protein</fullName>
    </recommendedName>
</protein>
<dbReference type="SMART" id="SM00116">
    <property type="entry name" value="CBS"/>
    <property type="match status" value="2"/>
</dbReference>
<dbReference type="Gene3D" id="3.10.580.10">
    <property type="entry name" value="CBS-domain"/>
    <property type="match status" value="1"/>
</dbReference>
<dbReference type="PANTHER" id="PTHR43080:SF2">
    <property type="entry name" value="CBS DOMAIN-CONTAINING PROTEIN"/>
    <property type="match status" value="1"/>
</dbReference>
<organism evidence="3">
    <name type="scientific">hydrothermal vent metagenome</name>
    <dbReference type="NCBI Taxonomy" id="652676"/>
    <lineage>
        <taxon>unclassified sequences</taxon>
        <taxon>metagenomes</taxon>
        <taxon>ecological metagenomes</taxon>
    </lineage>
</organism>
<reference evidence="3" key="1">
    <citation type="submission" date="2018-06" db="EMBL/GenBank/DDBJ databases">
        <authorList>
            <person name="Zhirakovskaya E."/>
        </authorList>
    </citation>
    <scope>NUCLEOTIDE SEQUENCE</scope>
</reference>
<dbReference type="InterPro" id="IPR051257">
    <property type="entry name" value="Diverse_CBS-Domain"/>
</dbReference>
<dbReference type="SUPFAM" id="SSF54631">
    <property type="entry name" value="CBS-domain pair"/>
    <property type="match status" value="1"/>
</dbReference>
<dbReference type="InterPro" id="IPR000644">
    <property type="entry name" value="CBS_dom"/>
</dbReference>
<gene>
    <name evidence="3" type="ORF">MNBD_GAMMA22-622</name>
</gene>